<keyword evidence="6" id="KW-0472">Membrane</keyword>
<dbReference type="GO" id="GO:0020037">
    <property type="term" value="F:heme binding"/>
    <property type="evidence" value="ECO:0007669"/>
    <property type="project" value="TreeGrafter"/>
</dbReference>
<dbReference type="GeneID" id="26908302"/>
<dbReference type="PANTHER" id="PTHR19359:SF25">
    <property type="entry name" value="CYTOCHROME B5 HEME-BINDING DOMAIN-CONTAINING PROTEIN"/>
    <property type="match status" value="1"/>
</dbReference>
<evidence type="ECO:0000313" key="8">
    <source>
        <dbReference type="EMBL" id="KPA76288.1"/>
    </source>
</evidence>
<comment type="caution">
    <text evidence="8">The sequence shown here is derived from an EMBL/GenBank/DDBJ whole genome shotgun (WGS) entry which is preliminary data.</text>
</comment>
<dbReference type="GO" id="GO:0046872">
    <property type="term" value="F:metal ion binding"/>
    <property type="evidence" value="ECO:0007669"/>
    <property type="project" value="UniProtKB-KW"/>
</dbReference>
<keyword evidence="3" id="KW-0408">Iron</keyword>
<comment type="similarity">
    <text evidence="4">Belongs to the cytochrome b5 family.</text>
</comment>
<evidence type="ECO:0000259" key="7">
    <source>
        <dbReference type="PROSITE" id="PS50255"/>
    </source>
</evidence>
<dbReference type="InterPro" id="IPR036400">
    <property type="entry name" value="Cyt_B5-like_heme/steroid_sf"/>
</dbReference>
<dbReference type="EMBL" id="LGTL01000021">
    <property type="protein sequence ID" value="KPA76288.1"/>
    <property type="molecule type" value="Genomic_DNA"/>
</dbReference>
<organism evidence="8 9">
    <name type="scientific">Leptomonas pyrrhocoris</name>
    <name type="common">Firebug parasite</name>
    <dbReference type="NCBI Taxonomy" id="157538"/>
    <lineage>
        <taxon>Eukaryota</taxon>
        <taxon>Discoba</taxon>
        <taxon>Euglenozoa</taxon>
        <taxon>Kinetoplastea</taxon>
        <taxon>Metakinetoplastina</taxon>
        <taxon>Trypanosomatida</taxon>
        <taxon>Trypanosomatidae</taxon>
        <taxon>Leishmaniinae</taxon>
        <taxon>Leptomonas</taxon>
    </lineage>
</organism>
<keyword evidence="2" id="KW-0479">Metal-binding</keyword>
<dbReference type="InterPro" id="IPR050668">
    <property type="entry name" value="Cytochrome_b5"/>
</dbReference>
<dbReference type="GO" id="GO:0016020">
    <property type="term" value="C:membrane"/>
    <property type="evidence" value="ECO:0007669"/>
    <property type="project" value="TreeGrafter"/>
</dbReference>
<protein>
    <recommendedName>
        <fullName evidence="7">Cytochrome b5 heme-binding domain-containing protein</fullName>
    </recommendedName>
</protein>
<gene>
    <name evidence="8" type="ORF">ABB37_08017</name>
</gene>
<feature type="domain" description="Cytochrome b5 heme-binding" evidence="7">
    <location>
        <begin position="125"/>
        <end position="200"/>
    </location>
</feature>
<evidence type="ECO:0000313" key="9">
    <source>
        <dbReference type="Proteomes" id="UP000037923"/>
    </source>
</evidence>
<evidence type="ECO:0000256" key="2">
    <source>
        <dbReference type="ARBA" id="ARBA00022723"/>
    </source>
</evidence>
<proteinExistence type="inferred from homology"/>
<dbReference type="InterPro" id="IPR001199">
    <property type="entry name" value="Cyt_B5-like_heme/steroid-bd"/>
</dbReference>
<keyword evidence="6" id="KW-0812">Transmembrane</keyword>
<evidence type="ECO:0000256" key="4">
    <source>
        <dbReference type="ARBA" id="ARBA00038168"/>
    </source>
</evidence>
<dbReference type="Proteomes" id="UP000037923">
    <property type="component" value="Unassembled WGS sequence"/>
</dbReference>
<dbReference type="SMART" id="SM01117">
    <property type="entry name" value="Cyt-b5"/>
    <property type="match status" value="1"/>
</dbReference>
<accession>A0A0N0DSM3</accession>
<feature type="transmembrane region" description="Helical" evidence="6">
    <location>
        <begin position="36"/>
        <end position="56"/>
    </location>
</feature>
<dbReference type="Gene3D" id="3.10.120.10">
    <property type="entry name" value="Cytochrome b5-like heme/steroid binding domain"/>
    <property type="match status" value="1"/>
</dbReference>
<evidence type="ECO:0000256" key="5">
    <source>
        <dbReference type="SAM" id="MobiDB-lite"/>
    </source>
</evidence>
<dbReference type="OrthoDB" id="260519at2759"/>
<dbReference type="VEuPathDB" id="TriTrypDB:LpyrH10_21_1530"/>
<evidence type="ECO:0000256" key="1">
    <source>
        <dbReference type="ARBA" id="ARBA00022617"/>
    </source>
</evidence>
<sequence>MSASSTDKVEHANPPIIDTPAAPPVPRFRRRRDVSTSTLCCTVLILLCSVALVLYFDVCCFGVKARDVIWTRLSTDVRSSAALSPTTTLPNLSSRENNSRDVAADAKNIVEEFWDLAGNFLCPQPQRYTRDEVAQHRTADDLWIVIDGNVLDVSLFIHQHPGGLVLLDGAGGQDMATVFARFHHPSSVRLFANFCIGRVEEK</sequence>
<keyword evidence="9" id="KW-1185">Reference proteome</keyword>
<keyword evidence="1" id="KW-0349">Heme</keyword>
<reference evidence="8 9" key="1">
    <citation type="submission" date="2015-07" db="EMBL/GenBank/DDBJ databases">
        <title>High-quality genome of monoxenous trypanosomatid Leptomonas pyrrhocoris.</title>
        <authorList>
            <person name="Flegontov P."/>
            <person name="Butenko A."/>
            <person name="Firsov S."/>
            <person name="Vlcek C."/>
            <person name="Logacheva M.D."/>
            <person name="Field M."/>
            <person name="Filatov D."/>
            <person name="Flegontova O."/>
            <person name="Gerasimov E."/>
            <person name="Jackson A.P."/>
            <person name="Kelly S."/>
            <person name="Opperdoes F."/>
            <person name="O'Reilly A."/>
            <person name="Votypka J."/>
            <person name="Yurchenko V."/>
            <person name="Lukes J."/>
        </authorList>
    </citation>
    <scope>NUCLEOTIDE SEQUENCE [LARGE SCALE GENOMIC DNA]</scope>
    <source>
        <strain evidence="8">H10</strain>
    </source>
</reference>
<dbReference type="PANTHER" id="PTHR19359">
    <property type="entry name" value="CYTOCHROME B5"/>
    <property type="match status" value="1"/>
</dbReference>
<dbReference type="PROSITE" id="PS50255">
    <property type="entry name" value="CYTOCHROME_B5_2"/>
    <property type="match status" value="1"/>
</dbReference>
<evidence type="ECO:0000256" key="6">
    <source>
        <dbReference type="SAM" id="Phobius"/>
    </source>
</evidence>
<dbReference type="Pfam" id="PF00173">
    <property type="entry name" value="Cyt-b5"/>
    <property type="match status" value="1"/>
</dbReference>
<dbReference type="RefSeq" id="XP_015654727.1">
    <property type="nucleotide sequence ID" value="XM_015806856.1"/>
</dbReference>
<feature type="region of interest" description="Disordered" evidence="5">
    <location>
        <begin position="1"/>
        <end position="23"/>
    </location>
</feature>
<evidence type="ECO:0000256" key="3">
    <source>
        <dbReference type="ARBA" id="ARBA00023004"/>
    </source>
</evidence>
<dbReference type="AlphaFoldDB" id="A0A0N0DSM3"/>
<name>A0A0N0DSM3_LEPPY</name>
<keyword evidence="6" id="KW-1133">Transmembrane helix</keyword>
<dbReference type="SUPFAM" id="SSF55856">
    <property type="entry name" value="Cytochrome b5-like heme/steroid binding domain"/>
    <property type="match status" value="1"/>
</dbReference>